<proteinExistence type="predicted"/>
<accession>A0A1S1Z1J1</accession>
<feature type="domain" description="Lipid/polyisoprenoid-binding YceI-like" evidence="2">
    <location>
        <begin position="25"/>
        <end position="185"/>
    </location>
</feature>
<reference evidence="3 4" key="1">
    <citation type="journal article" date="2012" name="Int. J. Syst. Evol. Microbiol.">
        <title>Flammeovirga pacifica sp. nov., isolated from deep-sea sediment.</title>
        <authorList>
            <person name="Xu H."/>
            <person name="Fu Y."/>
            <person name="Yang N."/>
            <person name="Ding Z."/>
            <person name="Lai Q."/>
            <person name="Zeng R."/>
        </authorList>
    </citation>
    <scope>NUCLEOTIDE SEQUENCE [LARGE SCALE GENOMIC DNA]</scope>
    <source>
        <strain evidence="4">DSM 24597 / LMG 26175 / WPAGA1</strain>
    </source>
</reference>
<dbReference type="SUPFAM" id="SSF101874">
    <property type="entry name" value="YceI-like"/>
    <property type="match status" value="1"/>
</dbReference>
<evidence type="ECO:0000313" key="4">
    <source>
        <dbReference type="Proteomes" id="UP000179797"/>
    </source>
</evidence>
<organism evidence="3 4">
    <name type="scientific">Flammeovirga pacifica</name>
    <dbReference type="NCBI Taxonomy" id="915059"/>
    <lineage>
        <taxon>Bacteria</taxon>
        <taxon>Pseudomonadati</taxon>
        <taxon>Bacteroidota</taxon>
        <taxon>Cytophagia</taxon>
        <taxon>Cytophagales</taxon>
        <taxon>Flammeovirgaceae</taxon>
        <taxon>Flammeovirga</taxon>
    </lineage>
</organism>
<keyword evidence="4" id="KW-1185">Reference proteome</keyword>
<dbReference type="RefSeq" id="WP_044225868.1">
    <property type="nucleotide sequence ID" value="NZ_JRYR02000001.1"/>
</dbReference>
<protein>
    <recommendedName>
        <fullName evidence="2">Lipid/polyisoprenoid-binding YceI-like domain-containing protein</fullName>
    </recommendedName>
</protein>
<dbReference type="PANTHER" id="PTHR34406">
    <property type="entry name" value="PROTEIN YCEI"/>
    <property type="match status" value="1"/>
</dbReference>
<name>A0A1S1Z1J1_FLAPC</name>
<dbReference type="SMART" id="SM00867">
    <property type="entry name" value="YceI"/>
    <property type="match status" value="1"/>
</dbReference>
<dbReference type="InterPro" id="IPR036761">
    <property type="entry name" value="TTHA0802/YceI-like_sf"/>
</dbReference>
<comment type="caution">
    <text evidence="3">The sequence shown here is derived from an EMBL/GenBank/DDBJ whole genome shotgun (WGS) entry which is preliminary data.</text>
</comment>
<dbReference type="EMBL" id="JRYR02000001">
    <property type="protein sequence ID" value="OHX67138.1"/>
    <property type="molecule type" value="Genomic_DNA"/>
</dbReference>
<dbReference type="STRING" id="915059.NH26_12695"/>
<sequence length="185" mass="19897">MKTNIISTIVSILLLSLTVQAQTSKLVLEESKVTAIGTSNTHDWEGDVKKMTGDAKITVENANVTAIESLNLTMEVSSMESGKSSLDGNMHKTMYAKKHPNITYKLTSATVDSEGNVTAQGNLTINGNTKAITLKPTTTVSNGKVTFKGTTTFNMSDYGVEPPSLMFGAIKVVDEVKIEMKVTFI</sequence>
<feature type="signal peptide" evidence="1">
    <location>
        <begin position="1"/>
        <end position="21"/>
    </location>
</feature>
<dbReference type="Proteomes" id="UP000179797">
    <property type="component" value="Unassembled WGS sequence"/>
</dbReference>
<evidence type="ECO:0000313" key="3">
    <source>
        <dbReference type="EMBL" id="OHX67138.1"/>
    </source>
</evidence>
<dbReference type="Gene3D" id="2.40.128.110">
    <property type="entry name" value="Lipid/polyisoprenoid-binding, YceI-like"/>
    <property type="match status" value="1"/>
</dbReference>
<dbReference type="Pfam" id="PF04264">
    <property type="entry name" value="YceI"/>
    <property type="match status" value="1"/>
</dbReference>
<evidence type="ECO:0000259" key="2">
    <source>
        <dbReference type="SMART" id="SM00867"/>
    </source>
</evidence>
<dbReference type="PANTHER" id="PTHR34406:SF1">
    <property type="entry name" value="PROTEIN YCEI"/>
    <property type="match status" value="1"/>
</dbReference>
<dbReference type="AlphaFoldDB" id="A0A1S1Z1J1"/>
<dbReference type="OrthoDB" id="9794147at2"/>
<gene>
    <name evidence="3" type="ORF">NH26_12695</name>
</gene>
<keyword evidence="1" id="KW-0732">Signal</keyword>
<evidence type="ECO:0000256" key="1">
    <source>
        <dbReference type="SAM" id="SignalP"/>
    </source>
</evidence>
<feature type="chain" id="PRO_5010362903" description="Lipid/polyisoprenoid-binding YceI-like domain-containing protein" evidence="1">
    <location>
        <begin position="22"/>
        <end position="185"/>
    </location>
</feature>
<dbReference type="InterPro" id="IPR007372">
    <property type="entry name" value="Lipid/polyisoprenoid-bd_YceI"/>
</dbReference>